<evidence type="ECO:0000313" key="1">
    <source>
        <dbReference type="EMBL" id="KAJ9079237.1"/>
    </source>
</evidence>
<sequence>MEMNASEDQRQEHHIETAIPNPQFIPTSPSYFNQPPTKHTHSQSVSPNLLTKHKFDFEGENNNPLEPTTWDLKYTLDWLNEYELENFVDLFKSKNIHGESFASLNHKKLRSLGIQSYKERSKLLRTLRSCFPQLETLTIQTDIGKIYSNSNLFPPNFQPTSNPPSRFPAYLESPLRSPPQLTESKVSLDNVKLNNKNLPATSPTSPELPLDDISIQMEEKFPDPLDVEAPIDIDIELEEEFADPLSPAPPFIPDHPFIEETFSDPLAVEAPFITDDFFVEESFSDPLGVLAPEIIPEFDFDISFSDPLDTEPPPVVSPTHKDALIEFQDQILPLQSNPQFIILGQKKYCLL</sequence>
<keyword evidence="2" id="KW-1185">Reference proteome</keyword>
<protein>
    <submittedName>
        <fullName evidence="1">Uncharacterized protein</fullName>
    </submittedName>
</protein>
<gene>
    <name evidence="1" type="ORF">DSO57_1037501</name>
</gene>
<accession>A0ACC2TXA4</accession>
<comment type="caution">
    <text evidence="1">The sequence shown here is derived from an EMBL/GenBank/DDBJ whole genome shotgun (WGS) entry which is preliminary data.</text>
</comment>
<proteinExistence type="predicted"/>
<organism evidence="1 2">
    <name type="scientific">Entomophthora muscae</name>
    <dbReference type="NCBI Taxonomy" id="34485"/>
    <lineage>
        <taxon>Eukaryota</taxon>
        <taxon>Fungi</taxon>
        <taxon>Fungi incertae sedis</taxon>
        <taxon>Zoopagomycota</taxon>
        <taxon>Entomophthoromycotina</taxon>
        <taxon>Entomophthoromycetes</taxon>
        <taxon>Entomophthorales</taxon>
        <taxon>Entomophthoraceae</taxon>
        <taxon>Entomophthora</taxon>
    </lineage>
</organism>
<dbReference type="EMBL" id="QTSX02001826">
    <property type="protein sequence ID" value="KAJ9079237.1"/>
    <property type="molecule type" value="Genomic_DNA"/>
</dbReference>
<name>A0ACC2TXA4_9FUNG</name>
<evidence type="ECO:0000313" key="2">
    <source>
        <dbReference type="Proteomes" id="UP001165960"/>
    </source>
</evidence>
<dbReference type="Proteomes" id="UP001165960">
    <property type="component" value="Unassembled WGS sequence"/>
</dbReference>
<reference evidence="1" key="1">
    <citation type="submission" date="2022-04" db="EMBL/GenBank/DDBJ databases">
        <title>Genome of the entomopathogenic fungus Entomophthora muscae.</title>
        <authorList>
            <person name="Elya C."/>
            <person name="Lovett B.R."/>
            <person name="Lee E."/>
            <person name="Macias A.M."/>
            <person name="Hajek A.E."/>
            <person name="De Bivort B.L."/>
            <person name="Kasson M.T."/>
            <person name="De Fine Licht H.H."/>
            <person name="Stajich J.E."/>
        </authorList>
    </citation>
    <scope>NUCLEOTIDE SEQUENCE</scope>
    <source>
        <strain evidence="1">Berkeley</strain>
    </source>
</reference>